<dbReference type="InterPro" id="IPR027417">
    <property type="entry name" value="P-loop_NTPase"/>
</dbReference>
<dbReference type="GO" id="GO:0042981">
    <property type="term" value="P:regulation of apoptotic process"/>
    <property type="evidence" value="ECO:0007669"/>
    <property type="project" value="InterPro"/>
</dbReference>
<dbReference type="Proteomes" id="UP001159641">
    <property type="component" value="Unassembled WGS sequence"/>
</dbReference>
<dbReference type="AlphaFoldDB" id="A0AB34HYI7"/>
<protein>
    <recommendedName>
        <fullName evidence="1">CARD domain-containing protein</fullName>
    </recommendedName>
</protein>
<dbReference type="SUPFAM" id="SSF52540">
    <property type="entry name" value="P-loop containing nucleoside triphosphate hydrolases"/>
    <property type="match status" value="1"/>
</dbReference>
<dbReference type="InterPro" id="IPR011029">
    <property type="entry name" value="DEATH-like_dom_sf"/>
</dbReference>
<dbReference type="GO" id="GO:0043531">
    <property type="term" value="F:ADP binding"/>
    <property type="evidence" value="ECO:0007669"/>
    <property type="project" value="InterPro"/>
</dbReference>
<sequence length="190" mass="21263">MDAKARNCLLQHREALERDIKTSYIMDHMISNGVLTVSEEEKVKNEPTQRQRAAMLIKTILEKDNYSYISFYNALLHEGYKDLAYLLHGGIPVISSSNGKDSVGITSYEFSSFMLVLFWISVRTVLCEGGVPQRPVVFVARKKLVNAIQQKLFKLSGEPGWVTIYGMAGCGKSVLAAEAVRDHSVLEGKF</sequence>
<keyword evidence="3" id="KW-1185">Reference proteome</keyword>
<dbReference type="InterPro" id="IPR002182">
    <property type="entry name" value="NB-ARC"/>
</dbReference>
<dbReference type="PROSITE" id="PS50209">
    <property type="entry name" value="CARD"/>
    <property type="match status" value="1"/>
</dbReference>
<dbReference type="Gene3D" id="3.40.50.300">
    <property type="entry name" value="P-loop containing nucleotide triphosphate hydrolases"/>
    <property type="match status" value="1"/>
</dbReference>
<accession>A0AB34HYI7</accession>
<comment type="caution">
    <text evidence="2">The sequence shown here is derived from an EMBL/GenBank/DDBJ whole genome shotgun (WGS) entry which is preliminary data.</text>
</comment>
<dbReference type="PANTHER" id="PTHR22845:SF5">
    <property type="entry name" value="APOPTOTIC PROTEASE-ACTIVATING FACTOR 1"/>
    <property type="match status" value="1"/>
</dbReference>
<dbReference type="FunFam" id="1.10.533.10:FF:000014">
    <property type="entry name" value="Apoptotic protease-activating factor 1"/>
    <property type="match status" value="1"/>
</dbReference>
<name>A0AB34HYI7_ESCRO</name>
<evidence type="ECO:0000259" key="1">
    <source>
        <dbReference type="PROSITE" id="PS50209"/>
    </source>
</evidence>
<evidence type="ECO:0000313" key="2">
    <source>
        <dbReference type="EMBL" id="KAJ8796409.1"/>
    </source>
</evidence>
<dbReference type="GO" id="GO:0005829">
    <property type="term" value="C:cytosol"/>
    <property type="evidence" value="ECO:0007669"/>
    <property type="project" value="UniProtKB-ARBA"/>
</dbReference>
<proteinExistence type="predicted"/>
<dbReference type="InterPro" id="IPR001315">
    <property type="entry name" value="CARD"/>
</dbReference>
<reference evidence="2 3" key="1">
    <citation type="submission" date="2022-11" db="EMBL/GenBank/DDBJ databases">
        <title>Whole genome sequence of Eschrichtius robustus ER-17-0199.</title>
        <authorList>
            <person name="Bruniche-Olsen A."/>
            <person name="Black A.N."/>
            <person name="Fields C.J."/>
            <person name="Walden K."/>
            <person name="Dewoody J.A."/>
        </authorList>
    </citation>
    <scope>NUCLEOTIDE SEQUENCE [LARGE SCALE GENOMIC DNA]</scope>
    <source>
        <strain evidence="2">ER-17-0199</strain>
        <tissue evidence="2">Blubber</tissue>
    </source>
</reference>
<feature type="domain" description="CARD" evidence="1">
    <location>
        <begin position="1"/>
        <end position="90"/>
    </location>
</feature>
<dbReference type="Gene3D" id="1.10.533.10">
    <property type="entry name" value="Death Domain, Fas"/>
    <property type="match status" value="1"/>
</dbReference>
<dbReference type="SUPFAM" id="SSF47986">
    <property type="entry name" value="DEATH domain"/>
    <property type="match status" value="1"/>
</dbReference>
<dbReference type="PANTHER" id="PTHR22845">
    <property type="entry name" value="APOPTOTIC PROTEASE-ACTIVATING FACTOR 1"/>
    <property type="match status" value="1"/>
</dbReference>
<dbReference type="InterPro" id="IPR037963">
    <property type="entry name" value="APAF1_CARD_dom"/>
</dbReference>
<organism evidence="2 3">
    <name type="scientific">Eschrichtius robustus</name>
    <name type="common">California gray whale</name>
    <name type="synonym">Eschrichtius gibbosus</name>
    <dbReference type="NCBI Taxonomy" id="9764"/>
    <lineage>
        <taxon>Eukaryota</taxon>
        <taxon>Metazoa</taxon>
        <taxon>Chordata</taxon>
        <taxon>Craniata</taxon>
        <taxon>Vertebrata</taxon>
        <taxon>Euteleostomi</taxon>
        <taxon>Mammalia</taxon>
        <taxon>Eutheria</taxon>
        <taxon>Laurasiatheria</taxon>
        <taxon>Artiodactyla</taxon>
        <taxon>Whippomorpha</taxon>
        <taxon>Cetacea</taxon>
        <taxon>Mysticeti</taxon>
        <taxon>Eschrichtiidae</taxon>
        <taxon>Eschrichtius</taxon>
    </lineage>
</organism>
<dbReference type="Pfam" id="PF00931">
    <property type="entry name" value="NB-ARC"/>
    <property type="match status" value="1"/>
</dbReference>
<gene>
    <name evidence="2" type="ORF">J1605_017964</name>
</gene>
<dbReference type="CDD" id="cd08323">
    <property type="entry name" value="CARD_APAF1"/>
    <property type="match status" value="1"/>
</dbReference>
<dbReference type="Pfam" id="PF00619">
    <property type="entry name" value="CARD"/>
    <property type="match status" value="1"/>
</dbReference>
<dbReference type="GO" id="GO:0006915">
    <property type="term" value="P:apoptotic process"/>
    <property type="evidence" value="ECO:0007669"/>
    <property type="project" value="UniProtKB-ARBA"/>
</dbReference>
<dbReference type="EMBL" id="JAIQCJ010000418">
    <property type="protein sequence ID" value="KAJ8796409.1"/>
    <property type="molecule type" value="Genomic_DNA"/>
</dbReference>
<evidence type="ECO:0000313" key="3">
    <source>
        <dbReference type="Proteomes" id="UP001159641"/>
    </source>
</evidence>